<evidence type="ECO:0000256" key="6">
    <source>
        <dbReference type="SAM" id="Phobius"/>
    </source>
</evidence>
<dbReference type="EMBL" id="JAAGUZ010000073">
    <property type="protein sequence ID" value="NEW47172.1"/>
    <property type="molecule type" value="Genomic_DNA"/>
</dbReference>
<dbReference type="Proteomes" id="UP000470876">
    <property type="component" value="Unassembled WGS sequence"/>
</dbReference>
<evidence type="ECO:0000256" key="2">
    <source>
        <dbReference type="ARBA" id="ARBA00022475"/>
    </source>
</evidence>
<evidence type="ECO:0000313" key="11">
    <source>
        <dbReference type="Proteomes" id="UP000468928"/>
    </source>
</evidence>
<comment type="subcellular location">
    <subcellularLocation>
        <location evidence="1">Cell membrane</location>
        <topology evidence="1">Multi-pass membrane protein</topology>
    </subcellularLocation>
</comment>
<evidence type="ECO:0000259" key="7">
    <source>
        <dbReference type="Pfam" id="PF09851"/>
    </source>
</evidence>
<evidence type="ECO:0000256" key="5">
    <source>
        <dbReference type="ARBA" id="ARBA00023136"/>
    </source>
</evidence>
<dbReference type="RefSeq" id="WP_163824710.1">
    <property type="nucleotide sequence ID" value="NZ_JAAGUX010000008.1"/>
</dbReference>
<keyword evidence="5 6" id="KW-0472">Membrane</keyword>
<feature type="transmembrane region" description="Helical" evidence="6">
    <location>
        <begin position="9"/>
        <end position="33"/>
    </location>
</feature>
<evidence type="ECO:0000313" key="12">
    <source>
        <dbReference type="Proteomes" id="UP000470876"/>
    </source>
</evidence>
<protein>
    <submittedName>
        <fullName evidence="9">SHOCT domain-containing protein</fullName>
    </submittedName>
</protein>
<dbReference type="Proteomes" id="UP000468928">
    <property type="component" value="Unassembled WGS sequence"/>
</dbReference>
<dbReference type="Pfam" id="PF09851">
    <property type="entry name" value="SHOCT"/>
    <property type="match status" value="1"/>
</dbReference>
<comment type="caution">
    <text evidence="9">The sequence shown here is derived from an EMBL/GenBank/DDBJ whole genome shotgun (WGS) entry which is preliminary data.</text>
</comment>
<evidence type="ECO:0000313" key="10">
    <source>
        <dbReference type="EMBL" id="NEW55447.1"/>
    </source>
</evidence>
<reference evidence="11 12" key="1">
    <citation type="submission" date="2020-01" db="EMBL/GenBank/DDBJ databases">
        <title>Genetics and antimicrobial susceptibilities of Nocardia species isolated from the soil; a comparison with species isolated from humans.</title>
        <authorList>
            <person name="Carrasco G."/>
            <person name="Monzon S."/>
            <person name="Sansegundo M."/>
            <person name="Garcia E."/>
            <person name="Garrido N."/>
            <person name="Medina M.J."/>
            <person name="Villalon P."/>
            <person name="Ramirez-Arocha A.C."/>
            <person name="Jimenez P."/>
            <person name="Cuesta I."/>
            <person name="Valdezate S."/>
        </authorList>
    </citation>
    <scope>NUCLEOTIDE SEQUENCE [LARGE SCALE GENOMIC DNA]</scope>
    <source>
        <strain evidence="9 11">CNM20110639</strain>
        <strain evidence="10 12">CNM20110649</strain>
    </source>
</reference>
<feature type="domain" description="SHOCT" evidence="7">
    <location>
        <begin position="98"/>
        <end position="125"/>
    </location>
</feature>
<evidence type="ECO:0000256" key="4">
    <source>
        <dbReference type="ARBA" id="ARBA00022989"/>
    </source>
</evidence>
<evidence type="ECO:0000313" key="9">
    <source>
        <dbReference type="EMBL" id="NEW47172.1"/>
    </source>
</evidence>
<evidence type="ECO:0000256" key="3">
    <source>
        <dbReference type="ARBA" id="ARBA00022692"/>
    </source>
</evidence>
<keyword evidence="12" id="KW-1185">Reference proteome</keyword>
<evidence type="ECO:0000256" key="1">
    <source>
        <dbReference type="ARBA" id="ARBA00004651"/>
    </source>
</evidence>
<sequence length="126" mass="14244">MLDSFWELLWYTLIIFAFVAYLILLFHVIADLFRDRSMSGIVKTLWIIFLIVLPYISVFIYIIARGRGMAERTMQAQAEAKEATDRYIKQVAGKSAADQIADAKAMLDAGTITQAEFDTLKAKALS</sequence>
<feature type="domain" description="Cardiolipin synthase N-terminal" evidence="8">
    <location>
        <begin position="20"/>
        <end position="65"/>
    </location>
</feature>
<dbReference type="EMBL" id="JAAGUX010000008">
    <property type="protein sequence ID" value="NEW55447.1"/>
    <property type="molecule type" value="Genomic_DNA"/>
</dbReference>
<keyword evidence="4 6" id="KW-1133">Transmembrane helix</keyword>
<keyword evidence="3 6" id="KW-0812">Transmembrane</keyword>
<dbReference type="InterPro" id="IPR027379">
    <property type="entry name" value="CLS_N"/>
</dbReference>
<dbReference type="Pfam" id="PF13396">
    <property type="entry name" value="PLDc_N"/>
    <property type="match status" value="1"/>
</dbReference>
<evidence type="ECO:0000259" key="8">
    <source>
        <dbReference type="Pfam" id="PF13396"/>
    </source>
</evidence>
<dbReference type="GO" id="GO:0005886">
    <property type="term" value="C:plasma membrane"/>
    <property type="evidence" value="ECO:0007669"/>
    <property type="project" value="UniProtKB-SubCell"/>
</dbReference>
<accession>A0A6P1DFH2</accession>
<feature type="transmembrane region" description="Helical" evidence="6">
    <location>
        <begin position="45"/>
        <end position="64"/>
    </location>
</feature>
<dbReference type="InterPro" id="IPR018649">
    <property type="entry name" value="SHOCT"/>
</dbReference>
<keyword evidence="2" id="KW-1003">Cell membrane</keyword>
<gene>
    <name evidence="9" type="ORF">GV789_22380</name>
    <name evidence="10" type="ORF">GV794_07250</name>
</gene>
<proteinExistence type="predicted"/>
<organism evidence="9 11">
    <name type="scientific">Nocardia cyriacigeorgica</name>
    <dbReference type="NCBI Taxonomy" id="135487"/>
    <lineage>
        <taxon>Bacteria</taxon>
        <taxon>Bacillati</taxon>
        <taxon>Actinomycetota</taxon>
        <taxon>Actinomycetes</taxon>
        <taxon>Mycobacteriales</taxon>
        <taxon>Nocardiaceae</taxon>
        <taxon>Nocardia</taxon>
    </lineage>
</organism>
<dbReference type="AlphaFoldDB" id="A0A6P1DFH2"/>
<name>A0A6P1DFH2_9NOCA</name>